<protein>
    <submittedName>
        <fullName evidence="1">Unannotated protein</fullName>
    </submittedName>
</protein>
<accession>A0A6J7C5G4</accession>
<reference evidence="1" key="1">
    <citation type="submission" date="2020-05" db="EMBL/GenBank/DDBJ databases">
        <authorList>
            <person name="Chiriac C."/>
            <person name="Salcher M."/>
            <person name="Ghai R."/>
            <person name="Kavagutti S V."/>
        </authorList>
    </citation>
    <scope>NUCLEOTIDE SEQUENCE</scope>
</reference>
<dbReference type="AlphaFoldDB" id="A0A6J7C5G4"/>
<organism evidence="1">
    <name type="scientific">freshwater metagenome</name>
    <dbReference type="NCBI Taxonomy" id="449393"/>
    <lineage>
        <taxon>unclassified sequences</taxon>
        <taxon>metagenomes</taxon>
        <taxon>ecological metagenomes</taxon>
    </lineage>
</organism>
<evidence type="ECO:0000313" key="1">
    <source>
        <dbReference type="EMBL" id="CAB4852585.1"/>
    </source>
</evidence>
<name>A0A6J7C5G4_9ZZZZ</name>
<sequence>MKPRGGAAGRASGQARVACAAVVDRPGRHAVAHLEVLDPVAHLDDRAGELVPQDLRGLCSRDGVRLGEIRAAGVGVVVHVQIGSADAHVRILELDLAGQGCRLCDIFDPEVLLGMEDDGLHGHAPIVRARARFVVGVRAMADYRQSTGCSVVGH</sequence>
<dbReference type="EMBL" id="CAFBIZ010000284">
    <property type="protein sequence ID" value="CAB4852585.1"/>
    <property type="molecule type" value="Genomic_DNA"/>
</dbReference>
<proteinExistence type="predicted"/>
<gene>
    <name evidence="1" type="ORF">UFOPK3268_01717</name>
</gene>